<organism evidence="2 3">
    <name type="scientific">Purpureocillium takamizusanense</name>
    <dbReference type="NCBI Taxonomy" id="2060973"/>
    <lineage>
        <taxon>Eukaryota</taxon>
        <taxon>Fungi</taxon>
        <taxon>Dikarya</taxon>
        <taxon>Ascomycota</taxon>
        <taxon>Pezizomycotina</taxon>
        <taxon>Sordariomycetes</taxon>
        <taxon>Hypocreomycetidae</taxon>
        <taxon>Hypocreales</taxon>
        <taxon>Ophiocordycipitaceae</taxon>
        <taxon>Purpureocillium</taxon>
    </lineage>
</organism>
<dbReference type="SUPFAM" id="SSF52540">
    <property type="entry name" value="P-loop containing nucleoside triphosphate hydrolases"/>
    <property type="match status" value="1"/>
</dbReference>
<dbReference type="InterPro" id="IPR027417">
    <property type="entry name" value="P-loop_NTPase"/>
</dbReference>
<dbReference type="InterPro" id="IPR001806">
    <property type="entry name" value="Small_GTPase"/>
</dbReference>
<gene>
    <name evidence="2" type="ORF">JDV02_010391</name>
</gene>
<dbReference type="GeneID" id="72072335"/>
<dbReference type="AlphaFoldDB" id="A0A9Q8QTY3"/>
<feature type="compositionally biased region" description="Basic and acidic residues" evidence="1">
    <location>
        <begin position="147"/>
        <end position="158"/>
    </location>
</feature>
<dbReference type="Gene3D" id="3.40.50.300">
    <property type="entry name" value="P-loop containing nucleotide triphosphate hydrolases"/>
    <property type="match status" value="1"/>
</dbReference>
<dbReference type="KEGG" id="ptkz:JDV02_010391"/>
<dbReference type="GO" id="GO:0003924">
    <property type="term" value="F:GTPase activity"/>
    <property type="evidence" value="ECO:0007669"/>
    <property type="project" value="InterPro"/>
</dbReference>
<dbReference type="Proteomes" id="UP000829364">
    <property type="component" value="Chromosome 12"/>
</dbReference>
<dbReference type="OrthoDB" id="25896at2759"/>
<keyword evidence="3" id="KW-1185">Reference proteome</keyword>
<feature type="compositionally biased region" description="Low complexity" evidence="1">
    <location>
        <begin position="129"/>
        <end position="146"/>
    </location>
</feature>
<protein>
    <submittedName>
        <fullName evidence="2">Uncharacterized protein</fullName>
    </submittedName>
</protein>
<feature type="region of interest" description="Disordered" evidence="1">
    <location>
        <begin position="129"/>
        <end position="164"/>
    </location>
</feature>
<dbReference type="RefSeq" id="XP_047848140.1">
    <property type="nucleotide sequence ID" value="XM_047992127.1"/>
</dbReference>
<proteinExistence type="predicted"/>
<dbReference type="Pfam" id="PF00071">
    <property type="entry name" value="Ras"/>
    <property type="match status" value="1"/>
</dbReference>
<dbReference type="EMBL" id="CP086365">
    <property type="protein sequence ID" value="UNI24659.1"/>
    <property type="molecule type" value="Genomic_DNA"/>
</dbReference>
<accession>A0A9Q8QTY3</accession>
<evidence type="ECO:0000313" key="3">
    <source>
        <dbReference type="Proteomes" id="UP000829364"/>
    </source>
</evidence>
<dbReference type="GO" id="GO:0005525">
    <property type="term" value="F:GTP binding"/>
    <property type="evidence" value="ECO:0007669"/>
    <property type="project" value="InterPro"/>
</dbReference>
<evidence type="ECO:0000313" key="2">
    <source>
        <dbReference type="EMBL" id="UNI24659.1"/>
    </source>
</evidence>
<name>A0A9Q8QTY3_9HYPO</name>
<dbReference type="SMART" id="SM00174">
    <property type="entry name" value="RHO"/>
    <property type="match status" value="1"/>
</dbReference>
<evidence type="ECO:0000256" key="1">
    <source>
        <dbReference type="SAM" id="MobiDB-lite"/>
    </source>
</evidence>
<sequence>MVRAHCFDAVFLCFDVQNGMSMRSIVSWWTHARARAFTKESPFQMGFDPLLHLVGLKKDLRLNIPAGMSASHFVNTSDAQAAAASIGAHRYIECSAKTHEAMDALFDDAGREATRRYIARSTRAARAAAAEAEEAAAQAQTQTQQARVEEGERSESPQKRQRFQ</sequence>
<reference evidence="2" key="1">
    <citation type="submission" date="2021-11" db="EMBL/GenBank/DDBJ databases">
        <title>Purpureocillium_takamizusanense_genome.</title>
        <authorList>
            <person name="Nguyen N.-H."/>
        </authorList>
    </citation>
    <scope>NUCLEOTIDE SEQUENCE</scope>
    <source>
        <strain evidence="2">PT3</strain>
    </source>
</reference>